<keyword evidence="2" id="KW-0472">Membrane</keyword>
<keyword evidence="2" id="KW-1133">Transmembrane helix</keyword>
<dbReference type="RefSeq" id="WP_152570112.1">
    <property type="nucleotide sequence ID" value="NZ_ATLK01000001.1"/>
</dbReference>
<proteinExistence type="predicted"/>
<feature type="region of interest" description="Disordered" evidence="1">
    <location>
        <begin position="32"/>
        <end position="113"/>
    </location>
</feature>
<feature type="compositionally biased region" description="Polar residues" evidence="1">
    <location>
        <begin position="33"/>
        <end position="49"/>
    </location>
</feature>
<evidence type="ECO:0000256" key="2">
    <source>
        <dbReference type="SAM" id="Phobius"/>
    </source>
</evidence>
<feature type="compositionally biased region" description="Basic and acidic residues" evidence="1">
    <location>
        <begin position="220"/>
        <end position="229"/>
    </location>
</feature>
<feature type="compositionally biased region" description="Pro residues" evidence="1">
    <location>
        <begin position="77"/>
        <end position="104"/>
    </location>
</feature>
<sequence length="656" mass="70443">MNKQNKTRYCTQCGASIAADCKFCTSCGARVTAPTTQSTPAKSLQGANSATAPGVPVNPANPANTATSASAQSPIDQPVPPAPTTLPNPTVPPIPTTPTTPPNPQNNDAGNTPKEAKRNKVLIIISIVVAAALVLGIGGYAGWRYYDGHSHSHAQQRYIQSLEQLKDADKQLTKTLQKTSASTRTITAAQVDEPDALTAYTKAVDKVSKLVSRSAGSEKAGTHDSDESTVRNPNEATAQELNRAADANEKATKARTDAKTKLEESARKVTDSRDSASKVLNPVEKAVAAAEKRRKSAEREINGKPLDAKAIASGDYSSLDGTWTNNAGAWMQIKDGKLIPQTPISGTTAPYTLKNCKGLDACITDSILTGENETYTMAEVPDTQVQLVQEGAVDCSVRNEGICERQDPYSIVAVQKNAILLNMAYDGRRDESQTDPTDSSRDRIIVSHSMGQGGTPLCLDASYAYYRDESTFKPSAAAQKQIDDAVKAAQQSIDGLKQPWAKAAFQCRLDVVSKKRSSCATQEQVGATQTGMDIKAIAKGDCSSIAGNWVSARGVQFVYKDQCPSFSYTDGSGHWVHWKQPELHETYAEQSNTGYTAGGRDSRVFLPKGSTLPDKYLKCFGATSDNSDINRDRIFDVNGMSCQTPSDPTNNVHYRR</sequence>
<feature type="compositionally biased region" description="Low complexity" evidence="1">
    <location>
        <begin position="50"/>
        <end position="74"/>
    </location>
</feature>
<accession>A0A080N343</accession>
<feature type="domain" description="DUF6287" evidence="3">
    <location>
        <begin position="305"/>
        <end position="335"/>
    </location>
</feature>
<reference evidence="4 5" key="1">
    <citation type="journal article" date="2014" name="Appl. Environ. Microbiol.">
        <title>Genomic encyclopedia of type strains of the genus Bifidobacterium.</title>
        <authorList>
            <person name="Milani C."/>
            <person name="Lugli G.A."/>
            <person name="Duranti S."/>
            <person name="Turroni F."/>
            <person name="Bottacini F."/>
            <person name="Mangifesta M."/>
            <person name="Sanchez B."/>
            <person name="Viappiani A."/>
            <person name="Mancabelli L."/>
            <person name="Taminiau B."/>
            <person name="Delcenserie V."/>
            <person name="Barrangou R."/>
            <person name="Margolles A."/>
            <person name="van Sinderen D."/>
            <person name="Ventura M."/>
        </authorList>
    </citation>
    <scope>NUCLEOTIDE SEQUENCE [LARGE SCALE GENOMIC DNA]</scope>
    <source>
        <strain evidence="4 5">DSM 19703</strain>
    </source>
</reference>
<dbReference type="EMBL" id="ATLK01000001">
    <property type="protein sequence ID" value="KFF31528.1"/>
    <property type="molecule type" value="Genomic_DNA"/>
</dbReference>
<dbReference type="InterPro" id="IPR046254">
    <property type="entry name" value="DUF6287"/>
</dbReference>
<gene>
    <name evidence="4" type="ORF">BBOMB_0903</name>
</gene>
<evidence type="ECO:0000313" key="5">
    <source>
        <dbReference type="Proteomes" id="UP000028730"/>
    </source>
</evidence>
<dbReference type="Proteomes" id="UP000028730">
    <property type="component" value="Unassembled WGS sequence"/>
</dbReference>
<evidence type="ECO:0000259" key="3">
    <source>
        <dbReference type="Pfam" id="PF19804"/>
    </source>
</evidence>
<feature type="region of interest" description="Disordered" evidence="1">
    <location>
        <begin position="212"/>
        <end position="277"/>
    </location>
</feature>
<feature type="compositionally biased region" description="Polar residues" evidence="1">
    <location>
        <begin position="230"/>
        <end position="240"/>
    </location>
</feature>
<feature type="compositionally biased region" description="Basic and acidic residues" evidence="1">
    <location>
        <begin position="246"/>
        <end position="276"/>
    </location>
</feature>
<feature type="transmembrane region" description="Helical" evidence="2">
    <location>
        <begin position="121"/>
        <end position="143"/>
    </location>
</feature>
<protein>
    <recommendedName>
        <fullName evidence="3">DUF6287 domain-containing protein</fullName>
    </recommendedName>
</protein>
<dbReference type="AlphaFoldDB" id="A0A080N343"/>
<comment type="caution">
    <text evidence="4">The sequence shown here is derived from an EMBL/GenBank/DDBJ whole genome shotgun (WGS) entry which is preliminary data.</text>
</comment>
<organism evidence="4 5">
    <name type="scientific">Bifidobacterium bombi DSM 19703</name>
    <dbReference type="NCBI Taxonomy" id="1341695"/>
    <lineage>
        <taxon>Bacteria</taxon>
        <taxon>Bacillati</taxon>
        <taxon>Actinomycetota</taxon>
        <taxon>Actinomycetes</taxon>
        <taxon>Bifidobacteriales</taxon>
        <taxon>Bifidobacteriaceae</taxon>
        <taxon>Bifidobacterium</taxon>
    </lineage>
</organism>
<name>A0A080N343_9BIFI</name>
<dbReference type="Pfam" id="PF19804">
    <property type="entry name" value="DUF6287"/>
    <property type="match status" value="1"/>
</dbReference>
<evidence type="ECO:0000256" key="1">
    <source>
        <dbReference type="SAM" id="MobiDB-lite"/>
    </source>
</evidence>
<keyword evidence="5" id="KW-1185">Reference proteome</keyword>
<evidence type="ECO:0000313" key="4">
    <source>
        <dbReference type="EMBL" id="KFF31528.1"/>
    </source>
</evidence>
<keyword evidence="2" id="KW-0812">Transmembrane</keyword>
<dbReference type="OrthoDB" id="2136578at2"/>